<gene>
    <name evidence="1" type="ORF">Cch01nite_17050</name>
</gene>
<sequence>MTPMQFSEGLGPNHERLSEDVAALEALAEWLAHVQLDSKSDQELLERGTYALDRIAFSSGVLMRRLGELTGRDDELGHDENRAVVALARERGLLVALHRLVDEADARTGHRAGLVRTADLRLILPAVDEAPRPTDTP</sequence>
<organism evidence="1 2">
    <name type="scientific">Cellulomonas chitinilytica</name>
    <dbReference type="NCBI Taxonomy" id="398759"/>
    <lineage>
        <taxon>Bacteria</taxon>
        <taxon>Bacillati</taxon>
        <taxon>Actinomycetota</taxon>
        <taxon>Actinomycetes</taxon>
        <taxon>Micrococcales</taxon>
        <taxon>Cellulomonadaceae</taxon>
        <taxon>Cellulomonas</taxon>
    </lineage>
</organism>
<reference evidence="1" key="1">
    <citation type="submission" date="2021-01" db="EMBL/GenBank/DDBJ databases">
        <title>Whole genome shotgun sequence of Cellulomonas chitinilytica NBRC 110799.</title>
        <authorList>
            <person name="Komaki H."/>
            <person name="Tamura T."/>
        </authorList>
    </citation>
    <scope>NUCLEOTIDE SEQUENCE</scope>
    <source>
        <strain evidence="1">NBRC 110799</strain>
    </source>
</reference>
<dbReference type="Proteomes" id="UP000632740">
    <property type="component" value="Unassembled WGS sequence"/>
</dbReference>
<protein>
    <submittedName>
        <fullName evidence="1">Uncharacterized protein</fullName>
    </submittedName>
</protein>
<dbReference type="EMBL" id="BONK01000005">
    <property type="protein sequence ID" value="GIG20981.1"/>
    <property type="molecule type" value="Genomic_DNA"/>
</dbReference>
<name>A0A919P097_9CELL</name>
<accession>A0A919P097</accession>
<evidence type="ECO:0000313" key="1">
    <source>
        <dbReference type="EMBL" id="GIG20981.1"/>
    </source>
</evidence>
<dbReference type="AlphaFoldDB" id="A0A919P097"/>
<evidence type="ECO:0000313" key="2">
    <source>
        <dbReference type="Proteomes" id="UP000632740"/>
    </source>
</evidence>
<proteinExistence type="predicted"/>
<keyword evidence="2" id="KW-1185">Reference proteome</keyword>
<comment type="caution">
    <text evidence="1">The sequence shown here is derived from an EMBL/GenBank/DDBJ whole genome shotgun (WGS) entry which is preliminary data.</text>
</comment>